<accession>A0AAU9WL35</accession>
<dbReference type="PROSITE" id="PS50127">
    <property type="entry name" value="UBC_2"/>
    <property type="match status" value="1"/>
</dbReference>
<dbReference type="InterPro" id="IPR023313">
    <property type="entry name" value="UBQ-conjugating_AS"/>
</dbReference>
<dbReference type="Pfam" id="PF00179">
    <property type="entry name" value="UQ_con"/>
    <property type="match status" value="1"/>
</dbReference>
<dbReference type="AlphaFoldDB" id="A0AAU9WL35"/>
<evidence type="ECO:0000256" key="1">
    <source>
        <dbReference type="ARBA" id="ARBA00022679"/>
    </source>
</evidence>
<reference evidence="7 8" key="1">
    <citation type="submission" date="2022-05" db="EMBL/GenBank/DDBJ databases">
        <authorList>
            <consortium name="Genoscope - CEA"/>
            <person name="William W."/>
        </authorList>
    </citation>
    <scope>NUCLEOTIDE SEQUENCE [LARGE SCALE GENOMIC DNA]</scope>
</reference>
<evidence type="ECO:0000259" key="6">
    <source>
        <dbReference type="PROSITE" id="PS50127"/>
    </source>
</evidence>
<dbReference type="PANTHER" id="PTHR24068">
    <property type="entry name" value="UBIQUITIN-CONJUGATING ENZYME E2"/>
    <property type="match status" value="1"/>
</dbReference>
<keyword evidence="1" id="KW-0808">Transferase</keyword>
<name>A0AAU9WL35_9CNID</name>
<dbReference type="InterPro" id="IPR016135">
    <property type="entry name" value="UBQ-conjugating_enzyme/RWD"/>
</dbReference>
<feature type="active site" description="Glycyl thioester intermediate" evidence="3">
    <location>
        <position position="99"/>
    </location>
</feature>
<gene>
    <name evidence="7" type="ORF">PMEA_00007610</name>
</gene>
<comment type="caution">
    <text evidence="7">The sequence shown here is derived from an EMBL/GenBank/DDBJ whole genome shotgun (WGS) entry which is preliminary data.</text>
</comment>
<proteinExistence type="inferred from homology"/>
<evidence type="ECO:0000313" key="8">
    <source>
        <dbReference type="Proteomes" id="UP001159428"/>
    </source>
</evidence>
<evidence type="ECO:0000256" key="5">
    <source>
        <dbReference type="SAM" id="MobiDB-lite"/>
    </source>
</evidence>
<dbReference type="Gene3D" id="3.10.110.10">
    <property type="entry name" value="Ubiquitin Conjugating Enzyme"/>
    <property type="match status" value="1"/>
</dbReference>
<sequence length="284" mass="31761">MAAKLGDCRKLGKMCGKLAKDFHKLMKSIASFSNNQANVAHYEENLDAIRVEIVPNDGLYYGGRFEFEIKANDYPKNAPNVTCITQIYHPNIDEQGEICLNLFSEWAETNTLEDCVHGLLFLLYNPNLEDPLNPLFDPEVETDFEVFAKNVRLSLEGGAIEGCDFERNLVHEDSSTDENTTGDQVQEDLQAKECKEAVETVDDDGLIEIQVVDDEIDSSEEVPSTTNTGGTDHATECHMDANVTKKSEETTDCISGEINSQRTEEEPVVLVEIERRANHLEEHG</sequence>
<evidence type="ECO:0000256" key="3">
    <source>
        <dbReference type="PROSITE-ProRule" id="PRU10133"/>
    </source>
</evidence>
<keyword evidence="4" id="KW-0547">Nucleotide-binding</keyword>
<evidence type="ECO:0000256" key="2">
    <source>
        <dbReference type="ARBA" id="ARBA00022786"/>
    </source>
</evidence>
<evidence type="ECO:0000256" key="4">
    <source>
        <dbReference type="RuleBase" id="RU362109"/>
    </source>
</evidence>
<dbReference type="GO" id="GO:0016740">
    <property type="term" value="F:transferase activity"/>
    <property type="evidence" value="ECO:0007669"/>
    <property type="project" value="UniProtKB-KW"/>
</dbReference>
<keyword evidence="8" id="KW-1185">Reference proteome</keyword>
<dbReference type="EMBL" id="CALNXJ010000016">
    <property type="protein sequence ID" value="CAH3117697.1"/>
    <property type="molecule type" value="Genomic_DNA"/>
</dbReference>
<protein>
    <recommendedName>
        <fullName evidence="6">UBC core domain-containing protein</fullName>
    </recommendedName>
</protein>
<feature type="region of interest" description="Disordered" evidence="5">
    <location>
        <begin position="246"/>
        <end position="266"/>
    </location>
</feature>
<dbReference type="CDD" id="cd23794">
    <property type="entry name" value="UBCc_UBE2F_UBE2M"/>
    <property type="match status" value="1"/>
</dbReference>
<keyword evidence="4" id="KW-0067">ATP-binding</keyword>
<dbReference type="Proteomes" id="UP001159428">
    <property type="component" value="Unassembled WGS sequence"/>
</dbReference>
<dbReference type="InterPro" id="IPR000608">
    <property type="entry name" value="UBC"/>
</dbReference>
<comment type="similarity">
    <text evidence="4">Belongs to the ubiquitin-conjugating enzyme family.</text>
</comment>
<dbReference type="GO" id="GO:0005524">
    <property type="term" value="F:ATP binding"/>
    <property type="evidence" value="ECO:0007669"/>
    <property type="project" value="UniProtKB-UniRule"/>
</dbReference>
<organism evidence="7 8">
    <name type="scientific">Pocillopora meandrina</name>
    <dbReference type="NCBI Taxonomy" id="46732"/>
    <lineage>
        <taxon>Eukaryota</taxon>
        <taxon>Metazoa</taxon>
        <taxon>Cnidaria</taxon>
        <taxon>Anthozoa</taxon>
        <taxon>Hexacorallia</taxon>
        <taxon>Scleractinia</taxon>
        <taxon>Astrocoeniina</taxon>
        <taxon>Pocilloporidae</taxon>
        <taxon>Pocillopora</taxon>
    </lineage>
</organism>
<keyword evidence="2 4" id="KW-0833">Ubl conjugation pathway</keyword>
<evidence type="ECO:0000313" key="7">
    <source>
        <dbReference type="EMBL" id="CAH3117697.1"/>
    </source>
</evidence>
<dbReference type="SUPFAM" id="SSF54495">
    <property type="entry name" value="UBC-like"/>
    <property type="match status" value="1"/>
</dbReference>
<feature type="domain" description="UBC core" evidence="6">
    <location>
        <begin position="13"/>
        <end position="160"/>
    </location>
</feature>
<dbReference type="PROSITE" id="PS00183">
    <property type="entry name" value="UBC_1"/>
    <property type="match status" value="1"/>
</dbReference>
<dbReference type="SMART" id="SM00212">
    <property type="entry name" value="UBCc"/>
    <property type="match status" value="1"/>
</dbReference>